<keyword evidence="9 15" id="KW-0378">Hydrolase</keyword>
<reference evidence="19" key="2">
    <citation type="journal article" date="2023" name="IMA Fungus">
        <title>Comparative genomic study of the Penicillium genus elucidates a diverse pangenome and 15 lateral gene transfer events.</title>
        <authorList>
            <person name="Petersen C."/>
            <person name="Sorensen T."/>
            <person name="Nielsen M.R."/>
            <person name="Sondergaard T.E."/>
            <person name="Sorensen J.L."/>
            <person name="Fitzpatrick D.A."/>
            <person name="Frisvad J.C."/>
            <person name="Nielsen K.L."/>
        </authorList>
    </citation>
    <scope>NUCLEOTIDE SEQUENCE</scope>
    <source>
        <strain evidence="19">IBT 30728</strain>
    </source>
</reference>
<keyword evidence="6" id="KW-0964">Secreted</keyword>
<dbReference type="AlphaFoldDB" id="A0A9W9XNZ2"/>
<accession>A0A9W9XNZ2</accession>
<dbReference type="PANTHER" id="PTHR43301:SF7">
    <property type="entry name" value="ARABINAN ENDO-1,5-ALPHA-L-ARABINOSIDASE C"/>
    <property type="match status" value="1"/>
</dbReference>
<evidence type="ECO:0000256" key="17">
    <source>
        <dbReference type="PIRSR" id="PIRSR606710-2"/>
    </source>
</evidence>
<proteinExistence type="inferred from homology"/>
<keyword evidence="20" id="KW-1185">Reference proteome</keyword>
<evidence type="ECO:0000256" key="9">
    <source>
        <dbReference type="ARBA" id="ARBA00022801"/>
    </source>
</evidence>
<keyword evidence="12 15" id="KW-0326">Glycosidase</keyword>
<dbReference type="GO" id="GO:0005576">
    <property type="term" value="C:extracellular region"/>
    <property type="evidence" value="ECO:0007669"/>
    <property type="project" value="UniProtKB-SubCell"/>
</dbReference>
<feature type="active site" description="Proton donor" evidence="16">
    <location>
        <position position="197"/>
    </location>
</feature>
<keyword evidence="11" id="KW-0119">Carbohydrate metabolism</keyword>
<dbReference type="EC" id="3.2.1.99" evidence="5 15"/>
<feature type="site" description="Important for catalytic activity, responsible for pKa modulation of the active site Glu and correct orientation of both the proton donor and substrate" evidence="17">
    <location>
        <position position="146"/>
    </location>
</feature>
<keyword evidence="13" id="KW-0624">Polysaccharide degradation</keyword>
<evidence type="ECO:0000256" key="6">
    <source>
        <dbReference type="ARBA" id="ARBA00022525"/>
    </source>
</evidence>
<gene>
    <name evidence="19" type="ORF">N7539_000840</name>
</gene>
<dbReference type="InterPro" id="IPR050727">
    <property type="entry name" value="GH43_arabinanases"/>
</dbReference>
<protein>
    <recommendedName>
        <fullName evidence="5 15">Arabinan endo-1,5-alpha-L-arabinosidase</fullName>
        <ecNumber evidence="5 15">3.2.1.99</ecNumber>
    </recommendedName>
</protein>
<evidence type="ECO:0000256" key="4">
    <source>
        <dbReference type="ARBA" id="ARBA00009865"/>
    </source>
</evidence>
<comment type="similarity">
    <text evidence="4 15">Belongs to the glycosyl hydrolase 43 family.</text>
</comment>
<name>A0A9W9XNZ2_9EURO</name>
<keyword evidence="7" id="KW-0858">Xylan degradation</keyword>
<comment type="caution">
    <text evidence="19">The sequence shown here is derived from an EMBL/GenBank/DDBJ whole genome shotgun (WGS) entry which is preliminary data.</text>
</comment>
<comment type="subcellular location">
    <subcellularLocation>
        <location evidence="2">Secreted</location>
    </subcellularLocation>
</comment>
<evidence type="ECO:0000256" key="13">
    <source>
        <dbReference type="ARBA" id="ARBA00023326"/>
    </source>
</evidence>
<feature type="chain" id="PRO_5040947280" description="Arabinan endo-1,5-alpha-L-arabinosidase" evidence="18">
    <location>
        <begin position="17"/>
        <end position="325"/>
    </location>
</feature>
<reference evidence="19" key="1">
    <citation type="submission" date="2022-12" db="EMBL/GenBank/DDBJ databases">
        <authorList>
            <person name="Petersen C."/>
        </authorList>
    </citation>
    <scope>NUCLEOTIDE SEQUENCE</scope>
    <source>
        <strain evidence="19">IBT 30728</strain>
    </source>
</reference>
<dbReference type="GO" id="GO:0046558">
    <property type="term" value="F:arabinan endo-1,5-alpha-L-arabinosidase activity"/>
    <property type="evidence" value="ECO:0007669"/>
    <property type="project" value="UniProtKB-EC"/>
</dbReference>
<comment type="catalytic activity">
    <reaction evidence="1 15">
        <text>Endohydrolysis of (1-&gt;5)-alpha-arabinofuranosidic linkages in (1-&gt;5)-arabinans.</text>
        <dbReference type="EC" id="3.2.1.99"/>
    </reaction>
</comment>
<sequence>MRAIFLCFLLSAVTSAYPARGPCTGDCWTHDPSMIRRESDGTYFRFSTGTGVNTMMSPSLQGPWADVGRAMPNGSIIHVDGVDSNDIWAPDVHYQDGIYYMYYVLSKLGTQTSEIGVATSSTMEPGSWTDHGIVGIPANNAYNRIDPNWVTINGQQYLQFGSYWQGLYQVALQSPLHVGSDAPHQLALNSSLNHRIEAPFLYQHDEYYYLFYSGGIAGSYTATYPAQGEEYRIDVCRSTSGTGGFVDQTGKSCLESGGTLILASHDQVYAPGGQGVLNDKDLGPILYYHYYSLAAKQSGGAGIDGYLYGWNELDFSSGWPVVKAV</sequence>
<dbReference type="GeneID" id="81620693"/>
<evidence type="ECO:0000256" key="14">
    <source>
        <dbReference type="ARBA" id="ARBA00025221"/>
    </source>
</evidence>
<dbReference type="InterPro" id="IPR023296">
    <property type="entry name" value="Glyco_hydro_beta-prop_sf"/>
</dbReference>
<keyword evidence="10" id="KW-0325">Glycoprotein</keyword>
<evidence type="ECO:0000256" key="2">
    <source>
        <dbReference type="ARBA" id="ARBA00004613"/>
    </source>
</evidence>
<evidence type="ECO:0000256" key="11">
    <source>
        <dbReference type="ARBA" id="ARBA00023277"/>
    </source>
</evidence>
<dbReference type="SUPFAM" id="SSF75005">
    <property type="entry name" value="Arabinanase/levansucrase/invertase"/>
    <property type="match status" value="1"/>
</dbReference>
<dbReference type="RefSeq" id="XP_056794737.1">
    <property type="nucleotide sequence ID" value="XM_056930444.1"/>
</dbReference>
<evidence type="ECO:0000256" key="7">
    <source>
        <dbReference type="ARBA" id="ARBA00022651"/>
    </source>
</evidence>
<evidence type="ECO:0000256" key="18">
    <source>
        <dbReference type="SAM" id="SignalP"/>
    </source>
</evidence>
<comment type="function">
    <text evidence="14">Endo-1,5-alpha-L-arabinanase involved in degradation of pectin. Its preferred substrate is linear 1,5-alpha-L-arabinan.</text>
</comment>
<comment type="pathway">
    <text evidence="3 15">Glycan metabolism; L-arabinan degradation.</text>
</comment>
<feature type="active site" description="Proton acceptor" evidence="16">
    <location>
        <position position="31"/>
    </location>
</feature>
<evidence type="ECO:0000256" key="8">
    <source>
        <dbReference type="ARBA" id="ARBA00022729"/>
    </source>
</evidence>
<dbReference type="PIRSF" id="PIRSF026534">
    <property type="entry name" value="Endo_alpha-L-arabinosidase"/>
    <property type="match status" value="1"/>
</dbReference>
<dbReference type="GO" id="GO:0045493">
    <property type="term" value="P:xylan catabolic process"/>
    <property type="evidence" value="ECO:0007669"/>
    <property type="project" value="UniProtKB-KW"/>
</dbReference>
<dbReference type="Pfam" id="PF04616">
    <property type="entry name" value="Glyco_hydro_43"/>
    <property type="match status" value="1"/>
</dbReference>
<evidence type="ECO:0000313" key="20">
    <source>
        <dbReference type="Proteomes" id="UP001148312"/>
    </source>
</evidence>
<dbReference type="Gene3D" id="2.115.10.20">
    <property type="entry name" value="Glycosyl hydrolase domain, family 43"/>
    <property type="match status" value="1"/>
</dbReference>
<evidence type="ECO:0000256" key="16">
    <source>
        <dbReference type="PIRSR" id="PIRSR606710-1"/>
    </source>
</evidence>
<dbReference type="PANTHER" id="PTHR43301">
    <property type="entry name" value="ARABINAN ENDO-1,5-ALPHA-L-ARABINOSIDASE"/>
    <property type="match status" value="1"/>
</dbReference>
<evidence type="ECO:0000256" key="10">
    <source>
        <dbReference type="ARBA" id="ARBA00023180"/>
    </source>
</evidence>
<dbReference type="InterPro" id="IPR016840">
    <property type="entry name" value="Glyco_hydro_43_endo_a_Ara-ase"/>
</dbReference>
<dbReference type="Proteomes" id="UP001148312">
    <property type="component" value="Unassembled WGS sequence"/>
</dbReference>
<evidence type="ECO:0000256" key="1">
    <source>
        <dbReference type="ARBA" id="ARBA00000375"/>
    </source>
</evidence>
<evidence type="ECO:0000256" key="3">
    <source>
        <dbReference type="ARBA" id="ARBA00004834"/>
    </source>
</evidence>
<organism evidence="19 20">
    <name type="scientific">Penicillium diatomitis</name>
    <dbReference type="NCBI Taxonomy" id="2819901"/>
    <lineage>
        <taxon>Eukaryota</taxon>
        <taxon>Fungi</taxon>
        <taxon>Dikarya</taxon>
        <taxon>Ascomycota</taxon>
        <taxon>Pezizomycotina</taxon>
        <taxon>Eurotiomycetes</taxon>
        <taxon>Eurotiomycetidae</taxon>
        <taxon>Eurotiales</taxon>
        <taxon>Aspergillaceae</taxon>
        <taxon>Penicillium</taxon>
    </lineage>
</organism>
<evidence type="ECO:0000256" key="15">
    <source>
        <dbReference type="PIRNR" id="PIRNR026534"/>
    </source>
</evidence>
<evidence type="ECO:0000256" key="12">
    <source>
        <dbReference type="ARBA" id="ARBA00023295"/>
    </source>
</evidence>
<evidence type="ECO:0000256" key="5">
    <source>
        <dbReference type="ARBA" id="ARBA00012586"/>
    </source>
</evidence>
<dbReference type="CDD" id="cd18831">
    <property type="entry name" value="GH43_AnAbnA-like"/>
    <property type="match status" value="1"/>
</dbReference>
<evidence type="ECO:0000313" key="19">
    <source>
        <dbReference type="EMBL" id="KAJ5495724.1"/>
    </source>
</evidence>
<dbReference type="EMBL" id="JAPWDQ010000001">
    <property type="protein sequence ID" value="KAJ5495724.1"/>
    <property type="molecule type" value="Genomic_DNA"/>
</dbReference>
<dbReference type="InterPro" id="IPR006710">
    <property type="entry name" value="Glyco_hydro_43"/>
</dbReference>
<feature type="signal peptide" evidence="18">
    <location>
        <begin position="1"/>
        <end position="16"/>
    </location>
</feature>
<keyword evidence="8 18" id="KW-0732">Signal</keyword>